<name>A0ABQ2RWH3_9DEIO</name>
<feature type="transmembrane region" description="Helical" evidence="1">
    <location>
        <begin position="91"/>
        <end position="113"/>
    </location>
</feature>
<evidence type="ECO:0000313" key="3">
    <source>
        <dbReference type="Proteomes" id="UP000634308"/>
    </source>
</evidence>
<keyword evidence="3" id="KW-1185">Reference proteome</keyword>
<comment type="caution">
    <text evidence="2">The sequence shown here is derived from an EMBL/GenBank/DDBJ whole genome shotgun (WGS) entry which is preliminary data.</text>
</comment>
<reference evidence="3" key="1">
    <citation type="journal article" date="2019" name="Int. J. Syst. Evol. Microbiol.">
        <title>The Global Catalogue of Microorganisms (GCM) 10K type strain sequencing project: providing services to taxonomists for standard genome sequencing and annotation.</title>
        <authorList>
            <consortium name="The Broad Institute Genomics Platform"/>
            <consortium name="The Broad Institute Genome Sequencing Center for Infectious Disease"/>
            <person name="Wu L."/>
            <person name="Ma J."/>
        </authorList>
    </citation>
    <scope>NUCLEOTIDE SEQUENCE [LARGE SCALE GENOMIC DNA]</scope>
    <source>
        <strain evidence="3">JCM 31404</strain>
    </source>
</reference>
<gene>
    <name evidence="2" type="ORF">GCM10008959_26620</name>
</gene>
<feature type="transmembrane region" description="Helical" evidence="1">
    <location>
        <begin position="119"/>
        <end position="141"/>
    </location>
</feature>
<keyword evidence="1" id="KW-0472">Membrane</keyword>
<dbReference type="RefSeq" id="WP_189065483.1">
    <property type="nucleotide sequence ID" value="NZ_BMQM01000018.1"/>
</dbReference>
<protein>
    <submittedName>
        <fullName evidence="2">Uncharacterized protein</fullName>
    </submittedName>
</protein>
<keyword evidence="1" id="KW-1133">Transmembrane helix</keyword>
<proteinExistence type="predicted"/>
<accession>A0ABQ2RWH3</accession>
<sequence>MLAMLLLFLLAIQAAGLVVAAAFGLALPFSWVLERAALRGRRPAGGSVATVLTCAAGILLGLGVTHAASVTGQHFQATLAGNPEASPTDFTWVYLTFMTTLVALGLGLSRWQYGRVLRLHAVVGGLLVLAGVALAGVVSAVK</sequence>
<evidence type="ECO:0000256" key="1">
    <source>
        <dbReference type="SAM" id="Phobius"/>
    </source>
</evidence>
<feature type="transmembrane region" description="Helical" evidence="1">
    <location>
        <begin position="44"/>
        <end position="70"/>
    </location>
</feature>
<evidence type="ECO:0000313" key="2">
    <source>
        <dbReference type="EMBL" id="GGR63277.1"/>
    </source>
</evidence>
<keyword evidence="1" id="KW-0812">Transmembrane</keyword>
<organism evidence="2 3">
    <name type="scientific">Deinococcus seoulensis</name>
    <dbReference type="NCBI Taxonomy" id="1837379"/>
    <lineage>
        <taxon>Bacteria</taxon>
        <taxon>Thermotogati</taxon>
        <taxon>Deinococcota</taxon>
        <taxon>Deinococci</taxon>
        <taxon>Deinococcales</taxon>
        <taxon>Deinococcaceae</taxon>
        <taxon>Deinococcus</taxon>
    </lineage>
</organism>
<dbReference type="EMBL" id="BMQM01000018">
    <property type="protein sequence ID" value="GGR63277.1"/>
    <property type="molecule type" value="Genomic_DNA"/>
</dbReference>
<dbReference type="Proteomes" id="UP000634308">
    <property type="component" value="Unassembled WGS sequence"/>
</dbReference>